<accession>A0A1R1YA01</accession>
<feature type="compositionally biased region" description="Polar residues" evidence="1">
    <location>
        <begin position="49"/>
        <end position="58"/>
    </location>
</feature>
<organism evidence="2 3">
    <name type="scientific">Smittium culicis</name>
    <dbReference type="NCBI Taxonomy" id="133412"/>
    <lineage>
        <taxon>Eukaryota</taxon>
        <taxon>Fungi</taxon>
        <taxon>Fungi incertae sedis</taxon>
        <taxon>Zoopagomycota</taxon>
        <taxon>Kickxellomycotina</taxon>
        <taxon>Harpellomycetes</taxon>
        <taxon>Harpellales</taxon>
        <taxon>Legeriomycetaceae</taxon>
        <taxon>Smittium</taxon>
    </lineage>
</organism>
<gene>
    <name evidence="2" type="ORF">AYI70_g2093</name>
</gene>
<proteinExistence type="predicted"/>
<evidence type="ECO:0000256" key="1">
    <source>
        <dbReference type="SAM" id="MobiDB-lite"/>
    </source>
</evidence>
<dbReference type="Proteomes" id="UP000187283">
    <property type="component" value="Unassembled WGS sequence"/>
</dbReference>
<dbReference type="AlphaFoldDB" id="A0A1R1YA01"/>
<evidence type="ECO:0000313" key="3">
    <source>
        <dbReference type="Proteomes" id="UP000187283"/>
    </source>
</evidence>
<protein>
    <submittedName>
        <fullName evidence="2">Uncharacterized protein</fullName>
    </submittedName>
</protein>
<keyword evidence="3" id="KW-1185">Reference proteome</keyword>
<evidence type="ECO:0000313" key="2">
    <source>
        <dbReference type="EMBL" id="OMJ23690.1"/>
    </source>
</evidence>
<feature type="compositionally biased region" description="Basic and acidic residues" evidence="1">
    <location>
        <begin position="449"/>
        <end position="461"/>
    </location>
</feature>
<sequence>MRVLAAALLSSGGGGRSQSRREIESLSQAMVETHKRLLGQVGYTGGVSDPSSDTATDCSQKRAKVEKTSVKPREPGLYRKRNNGIFGKKGFRRNFESETRIFLSNVYHSQKIGRTTTCAELEVTESIPAKYRFQDGEHKKSSSYGSGSLVLTIDEEKTVRTKKFITFREKRLELSCKIVDTCFGKFNMVERQPIGLEWKIFSTGDPRSGTFYRRERFELGNCSGNQALFRPMEAAAGSTSNKCKGAISYSVCTKAATDTGEECFSTLRQQDFYSIHEETRMNLIQKPSEGIVGPMETLYIDGDETSTEVCSINTEPCGCSVETDDANRMVIIEKNFQQYPENFRRTRFGYVCDPKKHTAENFRKLEAKKKRYNDKRLQPCMEDMEAALLLSSTEFNSKNNSKSFSRKDDDYSSNFWVEYRNMVSGYIKNLTTGSYTDTFHGGSPRSSKRKVDDAEKKRIGF</sequence>
<reference evidence="2 3" key="1">
    <citation type="submission" date="2017-01" db="EMBL/GenBank/DDBJ databases">
        <authorList>
            <person name="Mah S.A."/>
            <person name="Swanson W.J."/>
            <person name="Moy G.W."/>
            <person name="Vacquier V.D."/>
        </authorList>
    </citation>
    <scope>NUCLEOTIDE SEQUENCE [LARGE SCALE GENOMIC DNA]</scope>
    <source>
        <strain evidence="2 3">GSMNP</strain>
    </source>
</reference>
<comment type="caution">
    <text evidence="2">The sequence shown here is derived from an EMBL/GenBank/DDBJ whole genome shotgun (WGS) entry which is preliminary data.</text>
</comment>
<feature type="region of interest" description="Disordered" evidence="1">
    <location>
        <begin position="42"/>
        <end position="69"/>
    </location>
</feature>
<feature type="compositionally biased region" description="Basic and acidic residues" evidence="1">
    <location>
        <begin position="59"/>
        <end position="69"/>
    </location>
</feature>
<dbReference type="EMBL" id="LSSN01000490">
    <property type="protein sequence ID" value="OMJ23690.1"/>
    <property type="molecule type" value="Genomic_DNA"/>
</dbReference>
<name>A0A1R1YA01_9FUNG</name>
<feature type="region of interest" description="Disordered" evidence="1">
    <location>
        <begin position="437"/>
        <end position="461"/>
    </location>
</feature>